<organism evidence="1 2">
    <name type="scientific">Streptoalloteichus tenebrarius (strain ATCC 17920 / DSM 40477 / JCM 4838 / CBS 697.72 / NBRC 16177 / NCIMB 11028 / NRRL B-12390 / A12253. 1 / ISP 5477)</name>
    <name type="common">Streptomyces tenebrarius</name>
    <dbReference type="NCBI Taxonomy" id="1933"/>
    <lineage>
        <taxon>Bacteria</taxon>
        <taxon>Bacillati</taxon>
        <taxon>Actinomycetota</taxon>
        <taxon>Actinomycetes</taxon>
        <taxon>Pseudonocardiales</taxon>
        <taxon>Pseudonocardiaceae</taxon>
        <taxon>Streptoalloteichus</taxon>
    </lineage>
</organism>
<name>A0ABT1HNP0_STRSD</name>
<protein>
    <submittedName>
        <fullName evidence="1">Uncharacterized protein</fullName>
    </submittedName>
</protein>
<dbReference type="Proteomes" id="UP001205311">
    <property type="component" value="Unassembled WGS sequence"/>
</dbReference>
<evidence type="ECO:0000313" key="1">
    <source>
        <dbReference type="EMBL" id="MCP2257105.1"/>
    </source>
</evidence>
<sequence>MARIPSMVDVLRLSRVEAGPFQVIFDAYGQVLDQVSARSSEAATAMAEFANTLRSVANTYDEEEAAGVHRMSNIY</sequence>
<gene>
    <name evidence="1" type="ORF">LX15_000790</name>
</gene>
<reference evidence="1 2" key="1">
    <citation type="submission" date="2022-06" db="EMBL/GenBank/DDBJ databases">
        <title>Genomic Encyclopedia of Archaeal and Bacterial Type Strains, Phase II (KMG-II): from individual species to whole genera.</title>
        <authorList>
            <person name="Goeker M."/>
        </authorList>
    </citation>
    <scope>NUCLEOTIDE SEQUENCE [LARGE SCALE GENOMIC DNA]</scope>
    <source>
        <strain evidence="1 2">DSM 40477</strain>
    </source>
</reference>
<keyword evidence="2" id="KW-1185">Reference proteome</keyword>
<comment type="caution">
    <text evidence="1">The sequence shown here is derived from an EMBL/GenBank/DDBJ whole genome shotgun (WGS) entry which is preliminary data.</text>
</comment>
<evidence type="ECO:0000313" key="2">
    <source>
        <dbReference type="Proteomes" id="UP001205311"/>
    </source>
</evidence>
<accession>A0ABT1HNP0</accession>
<proteinExistence type="predicted"/>
<dbReference type="EMBL" id="JAMTCP010000003">
    <property type="protein sequence ID" value="MCP2257105.1"/>
    <property type="molecule type" value="Genomic_DNA"/>
</dbReference>
<dbReference type="RefSeq" id="WP_253668076.1">
    <property type="nucleotide sequence ID" value="NZ_JAMTCP010000003.1"/>
</dbReference>